<sequence>GYSLCFFGILHEWLEQFDRADWNINIYRNHFFSTEKFYSNLATSIVQLLHVSQFKKSQGNKMYHRSDLASKLILISLISVLFSACESLQTRQRRATTQEELDSHCPADFGKQEITSWKNDCNDCFCIDIMKAACTRMKCTGEHYAVSLGAEEQKLIPDV</sequence>
<evidence type="ECO:0000313" key="3">
    <source>
        <dbReference type="Proteomes" id="UP001152759"/>
    </source>
</evidence>
<dbReference type="Pfam" id="PF05375">
    <property type="entry name" value="Pacifastin_I"/>
    <property type="match status" value="1"/>
</dbReference>
<reference evidence="2" key="1">
    <citation type="submission" date="2021-12" db="EMBL/GenBank/DDBJ databases">
        <authorList>
            <person name="King R."/>
        </authorList>
    </citation>
    <scope>NUCLEOTIDE SEQUENCE</scope>
</reference>
<feature type="domain" description="Pacifastin" evidence="1">
    <location>
        <begin position="115"/>
        <end position="140"/>
    </location>
</feature>
<proteinExistence type="predicted"/>
<name>A0A9P0A8F7_BEMTA</name>
<feature type="non-terminal residue" evidence="2">
    <location>
        <position position="1"/>
    </location>
</feature>
<dbReference type="InterPro" id="IPR008037">
    <property type="entry name" value="Pacifastin_dom"/>
</dbReference>
<evidence type="ECO:0000259" key="1">
    <source>
        <dbReference type="Pfam" id="PF05375"/>
    </source>
</evidence>
<dbReference type="Proteomes" id="UP001152759">
    <property type="component" value="Chromosome 3"/>
</dbReference>
<dbReference type="AlphaFoldDB" id="A0A9P0A8F7"/>
<gene>
    <name evidence="2" type="ORF">BEMITA_LOCUS5989</name>
</gene>
<dbReference type="GO" id="GO:0030414">
    <property type="term" value="F:peptidase inhibitor activity"/>
    <property type="evidence" value="ECO:0007669"/>
    <property type="project" value="InterPro"/>
</dbReference>
<accession>A0A9P0A8F7</accession>
<dbReference type="EMBL" id="OU963864">
    <property type="protein sequence ID" value="CAH0386925.1"/>
    <property type="molecule type" value="Genomic_DNA"/>
</dbReference>
<protein>
    <recommendedName>
        <fullName evidence="1">Pacifastin domain-containing protein</fullName>
    </recommendedName>
</protein>
<evidence type="ECO:0000313" key="2">
    <source>
        <dbReference type="EMBL" id="CAH0386925.1"/>
    </source>
</evidence>
<organism evidence="2 3">
    <name type="scientific">Bemisia tabaci</name>
    <name type="common">Sweetpotato whitefly</name>
    <name type="synonym">Aleurodes tabaci</name>
    <dbReference type="NCBI Taxonomy" id="7038"/>
    <lineage>
        <taxon>Eukaryota</taxon>
        <taxon>Metazoa</taxon>
        <taxon>Ecdysozoa</taxon>
        <taxon>Arthropoda</taxon>
        <taxon>Hexapoda</taxon>
        <taxon>Insecta</taxon>
        <taxon>Pterygota</taxon>
        <taxon>Neoptera</taxon>
        <taxon>Paraneoptera</taxon>
        <taxon>Hemiptera</taxon>
        <taxon>Sternorrhyncha</taxon>
        <taxon>Aleyrodoidea</taxon>
        <taxon>Aleyrodidae</taxon>
        <taxon>Aleyrodinae</taxon>
        <taxon>Bemisia</taxon>
    </lineage>
</organism>
<keyword evidence="3" id="KW-1185">Reference proteome</keyword>